<feature type="transmembrane region" description="Helical" evidence="1">
    <location>
        <begin position="29"/>
        <end position="49"/>
    </location>
</feature>
<dbReference type="RefSeq" id="WP_289216617.1">
    <property type="nucleotide sequence ID" value="NZ_JAPVRC010000007.1"/>
</dbReference>
<dbReference type="Proteomes" id="UP001596494">
    <property type="component" value="Unassembled WGS sequence"/>
</dbReference>
<name>A0ABW2K693_9BACI</name>
<feature type="domain" description="Phage shock protein PspC N-terminal" evidence="2">
    <location>
        <begin position="2"/>
        <end position="50"/>
    </location>
</feature>
<protein>
    <submittedName>
        <fullName evidence="3">PspC domain-containing protein</fullName>
    </submittedName>
</protein>
<sequence>MKRLKKSSKDKSLHGVCGGIAEALSIHSLLVRLVFSLTMPASLIVYIILANTLESPPPTLRDF</sequence>
<evidence type="ECO:0000313" key="3">
    <source>
        <dbReference type="EMBL" id="MFC7321668.1"/>
    </source>
</evidence>
<evidence type="ECO:0000259" key="2">
    <source>
        <dbReference type="Pfam" id="PF04024"/>
    </source>
</evidence>
<dbReference type="Pfam" id="PF04024">
    <property type="entry name" value="PspC"/>
    <property type="match status" value="1"/>
</dbReference>
<proteinExistence type="predicted"/>
<accession>A0ABW2K693</accession>
<comment type="caution">
    <text evidence="3">The sequence shown here is derived from an EMBL/GenBank/DDBJ whole genome shotgun (WGS) entry which is preliminary data.</text>
</comment>
<dbReference type="EMBL" id="JBHTBY010000011">
    <property type="protein sequence ID" value="MFC7321668.1"/>
    <property type="molecule type" value="Genomic_DNA"/>
</dbReference>
<keyword evidence="1" id="KW-1133">Transmembrane helix</keyword>
<keyword evidence="1" id="KW-0472">Membrane</keyword>
<keyword evidence="1" id="KW-0812">Transmembrane</keyword>
<gene>
    <name evidence="3" type="ORF">ACFQMN_12350</name>
</gene>
<organism evidence="3 4">
    <name type="scientific">Halobacillus campisalis</name>
    <dbReference type="NCBI Taxonomy" id="435909"/>
    <lineage>
        <taxon>Bacteria</taxon>
        <taxon>Bacillati</taxon>
        <taxon>Bacillota</taxon>
        <taxon>Bacilli</taxon>
        <taxon>Bacillales</taxon>
        <taxon>Bacillaceae</taxon>
        <taxon>Halobacillus</taxon>
    </lineage>
</organism>
<evidence type="ECO:0000313" key="4">
    <source>
        <dbReference type="Proteomes" id="UP001596494"/>
    </source>
</evidence>
<evidence type="ECO:0000256" key="1">
    <source>
        <dbReference type="SAM" id="Phobius"/>
    </source>
</evidence>
<reference evidence="4" key="1">
    <citation type="journal article" date="2019" name="Int. J. Syst. Evol. Microbiol.">
        <title>The Global Catalogue of Microorganisms (GCM) 10K type strain sequencing project: providing services to taxonomists for standard genome sequencing and annotation.</title>
        <authorList>
            <consortium name="The Broad Institute Genomics Platform"/>
            <consortium name="The Broad Institute Genome Sequencing Center for Infectious Disease"/>
            <person name="Wu L."/>
            <person name="Ma J."/>
        </authorList>
    </citation>
    <scope>NUCLEOTIDE SEQUENCE [LARGE SCALE GENOMIC DNA]</scope>
    <source>
        <strain evidence="4">CCUG 73951</strain>
    </source>
</reference>
<keyword evidence="4" id="KW-1185">Reference proteome</keyword>
<dbReference type="InterPro" id="IPR007168">
    <property type="entry name" value="Phageshock_PspC_N"/>
</dbReference>